<evidence type="ECO:0000313" key="3">
    <source>
        <dbReference type="Proteomes" id="UP000663864"/>
    </source>
</evidence>
<gene>
    <name evidence="2" type="ORF">ZHD862_LOCUS38237</name>
</gene>
<dbReference type="AlphaFoldDB" id="A0A815US82"/>
<evidence type="ECO:0000256" key="1">
    <source>
        <dbReference type="SAM" id="SignalP"/>
    </source>
</evidence>
<protein>
    <submittedName>
        <fullName evidence="2">Uncharacterized protein</fullName>
    </submittedName>
</protein>
<evidence type="ECO:0000313" key="2">
    <source>
        <dbReference type="EMBL" id="CAF1517814.1"/>
    </source>
</evidence>
<sequence length="141" mass="15761">MNCLLLFIFISLLTIIKGAYNPIPIGSVIISTINKIFVMQPNEYGGNDHLLTVFTATPNMTIVNTIYDPILRNLYILFTNETNGTIYLCQLIANEQLDSTIYSLPITFDISNSNKLTSFSSDVNNRLNLNMLKFGGIISET</sequence>
<comment type="caution">
    <text evidence="2">The sequence shown here is derived from an EMBL/GenBank/DDBJ whole genome shotgun (WGS) entry which is preliminary data.</text>
</comment>
<dbReference type="Proteomes" id="UP000663864">
    <property type="component" value="Unassembled WGS sequence"/>
</dbReference>
<organism evidence="2 3">
    <name type="scientific">Rotaria sordida</name>
    <dbReference type="NCBI Taxonomy" id="392033"/>
    <lineage>
        <taxon>Eukaryota</taxon>
        <taxon>Metazoa</taxon>
        <taxon>Spiralia</taxon>
        <taxon>Gnathifera</taxon>
        <taxon>Rotifera</taxon>
        <taxon>Eurotatoria</taxon>
        <taxon>Bdelloidea</taxon>
        <taxon>Philodinida</taxon>
        <taxon>Philodinidae</taxon>
        <taxon>Rotaria</taxon>
    </lineage>
</organism>
<reference evidence="2" key="1">
    <citation type="submission" date="2021-02" db="EMBL/GenBank/DDBJ databases">
        <authorList>
            <person name="Nowell W R."/>
        </authorList>
    </citation>
    <scope>NUCLEOTIDE SEQUENCE</scope>
</reference>
<feature type="signal peptide" evidence="1">
    <location>
        <begin position="1"/>
        <end position="18"/>
    </location>
</feature>
<keyword evidence="1" id="KW-0732">Signal</keyword>
<proteinExistence type="predicted"/>
<feature type="chain" id="PRO_5032495407" evidence="1">
    <location>
        <begin position="19"/>
        <end position="141"/>
    </location>
</feature>
<dbReference type="EMBL" id="CAJNOT010008383">
    <property type="protein sequence ID" value="CAF1517814.1"/>
    <property type="molecule type" value="Genomic_DNA"/>
</dbReference>
<accession>A0A815US82</accession>
<name>A0A815US82_9BILA</name>